<reference evidence="3 4" key="1">
    <citation type="submission" date="2022-01" db="EMBL/GenBank/DDBJ databases">
        <title>Flavihumibacter sp. nov., isolated from sediment of a river.</title>
        <authorList>
            <person name="Liu H."/>
        </authorList>
    </citation>
    <scope>NUCLEOTIDE SEQUENCE [LARGE SCALE GENOMIC DNA]</scope>
    <source>
        <strain evidence="3 4">RY-1</strain>
    </source>
</reference>
<evidence type="ECO:0000313" key="3">
    <source>
        <dbReference type="EMBL" id="MCF1716888.1"/>
    </source>
</evidence>
<gene>
    <name evidence="3" type="ORF">L0U88_19765</name>
</gene>
<dbReference type="Proteomes" id="UP001200145">
    <property type="component" value="Unassembled WGS sequence"/>
</dbReference>
<proteinExistence type="predicted"/>
<sequence>MLKTVLLLLLAYIAYKFIFGFVIPVTRATRNVRRQFKAAQEEMAARMQEQQGYGPYGANQQRATTANTRTDAAKPTSKGDYIEFEEVKE</sequence>
<accession>A0ABS9BPG5</accession>
<keyword evidence="2" id="KW-0812">Transmembrane</keyword>
<keyword evidence="2" id="KW-1133">Transmembrane helix</keyword>
<feature type="region of interest" description="Disordered" evidence="1">
    <location>
        <begin position="52"/>
        <end position="78"/>
    </location>
</feature>
<keyword evidence="4" id="KW-1185">Reference proteome</keyword>
<feature type="transmembrane region" description="Helical" evidence="2">
    <location>
        <begin position="6"/>
        <end position="25"/>
    </location>
</feature>
<keyword evidence="2" id="KW-0472">Membrane</keyword>
<evidence type="ECO:0000313" key="4">
    <source>
        <dbReference type="Proteomes" id="UP001200145"/>
    </source>
</evidence>
<feature type="compositionally biased region" description="Low complexity" evidence="1">
    <location>
        <begin position="58"/>
        <end position="70"/>
    </location>
</feature>
<evidence type="ECO:0008006" key="5">
    <source>
        <dbReference type="Google" id="ProtNLM"/>
    </source>
</evidence>
<evidence type="ECO:0000256" key="2">
    <source>
        <dbReference type="SAM" id="Phobius"/>
    </source>
</evidence>
<organism evidence="3 4">
    <name type="scientific">Flavihumibacter fluminis</name>
    <dbReference type="NCBI Taxonomy" id="2909236"/>
    <lineage>
        <taxon>Bacteria</taxon>
        <taxon>Pseudomonadati</taxon>
        <taxon>Bacteroidota</taxon>
        <taxon>Chitinophagia</taxon>
        <taxon>Chitinophagales</taxon>
        <taxon>Chitinophagaceae</taxon>
        <taxon>Flavihumibacter</taxon>
    </lineage>
</organism>
<dbReference type="EMBL" id="JAKEVY010000007">
    <property type="protein sequence ID" value="MCF1716888.1"/>
    <property type="molecule type" value="Genomic_DNA"/>
</dbReference>
<name>A0ABS9BPG5_9BACT</name>
<evidence type="ECO:0000256" key="1">
    <source>
        <dbReference type="SAM" id="MobiDB-lite"/>
    </source>
</evidence>
<protein>
    <recommendedName>
        <fullName evidence="5">DUF4834 family protein</fullName>
    </recommendedName>
</protein>
<comment type="caution">
    <text evidence="3">The sequence shown here is derived from an EMBL/GenBank/DDBJ whole genome shotgun (WGS) entry which is preliminary data.</text>
</comment>
<dbReference type="RefSeq" id="WP_234868452.1">
    <property type="nucleotide sequence ID" value="NZ_JAKEVY010000007.1"/>
</dbReference>